<dbReference type="SUPFAM" id="SSF46689">
    <property type="entry name" value="Homeodomain-like"/>
    <property type="match status" value="1"/>
</dbReference>
<dbReference type="PANTHER" id="PTHR30055:SF233">
    <property type="entry name" value="REGULATORY PROTEIN TETR"/>
    <property type="match status" value="1"/>
</dbReference>
<accession>A0AAU9QL03</accession>
<proteinExistence type="predicted"/>
<sequence length="237" mass="27618">MRNQRLIINQMFNILRDNIVTEAHRKAGRPTDKIDAREKLIFHARELFTIMAYDKVSTRLVAQKAGVNVAMIRYYFGNKEGLFETMLRETLSPMQKQMQALLSDSNEKNFLDLMRTYYREMIKVPQFPRLIAQVMHMPPSETQRKLLEKVFADISKPMQGIMFDKLIDSGVLRKDADPQLCRVSYISLMVFPFMAPPALLAIHGIELSEAFLNRLFEHNIQLMKHGFLDSGDQYENQ</sequence>
<comment type="caution">
    <text evidence="5">The sequence shown here is derived from an EMBL/GenBank/DDBJ whole genome shotgun (WGS) entry which is preliminary data.</text>
</comment>
<dbReference type="PROSITE" id="PS50977">
    <property type="entry name" value="HTH_TETR_2"/>
    <property type="match status" value="1"/>
</dbReference>
<feature type="domain" description="HTH tetR-type" evidence="4">
    <location>
        <begin position="34"/>
        <end position="94"/>
    </location>
</feature>
<evidence type="ECO:0000256" key="3">
    <source>
        <dbReference type="SAM" id="Phobius"/>
    </source>
</evidence>
<evidence type="ECO:0000313" key="6">
    <source>
        <dbReference type="Proteomes" id="UP001295462"/>
    </source>
</evidence>
<gene>
    <name evidence="5" type="ORF">THF1A12_20061</name>
</gene>
<dbReference type="EMBL" id="CAKMUD010000072">
    <property type="protein sequence ID" value="CAH1584292.1"/>
    <property type="molecule type" value="Genomic_DNA"/>
</dbReference>
<evidence type="ECO:0000313" key="5">
    <source>
        <dbReference type="EMBL" id="CAH1584292.1"/>
    </source>
</evidence>
<feature type="transmembrane region" description="Helical" evidence="3">
    <location>
        <begin position="183"/>
        <end position="205"/>
    </location>
</feature>
<dbReference type="SUPFAM" id="SSF48498">
    <property type="entry name" value="Tetracyclin repressor-like, C-terminal domain"/>
    <property type="match status" value="1"/>
</dbReference>
<evidence type="ECO:0000256" key="1">
    <source>
        <dbReference type="ARBA" id="ARBA00023125"/>
    </source>
</evidence>
<dbReference type="InterPro" id="IPR001647">
    <property type="entry name" value="HTH_TetR"/>
</dbReference>
<protein>
    <submittedName>
        <fullName evidence="5">Transcriptional regulator, TetR family</fullName>
    </submittedName>
</protein>
<dbReference type="InterPro" id="IPR036271">
    <property type="entry name" value="Tet_transcr_reg_TetR-rel_C_sf"/>
</dbReference>
<dbReference type="GO" id="GO:0000976">
    <property type="term" value="F:transcription cis-regulatory region binding"/>
    <property type="evidence" value="ECO:0007669"/>
    <property type="project" value="TreeGrafter"/>
</dbReference>
<dbReference type="PANTHER" id="PTHR30055">
    <property type="entry name" value="HTH-TYPE TRANSCRIPTIONAL REGULATOR RUTR"/>
    <property type="match status" value="1"/>
</dbReference>
<feature type="DNA-binding region" description="H-T-H motif" evidence="2">
    <location>
        <begin position="57"/>
        <end position="76"/>
    </location>
</feature>
<dbReference type="Gene3D" id="1.10.357.10">
    <property type="entry name" value="Tetracycline Repressor, domain 2"/>
    <property type="match status" value="1"/>
</dbReference>
<keyword evidence="3" id="KW-1133">Transmembrane helix</keyword>
<name>A0AAU9QL03_9VIBR</name>
<dbReference type="Proteomes" id="UP001295462">
    <property type="component" value="Unassembled WGS sequence"/>
</dbReference>
<dbReference type="Pfam" id="PF00440">
    <property type="entry name" value="TetR_N"/>
    <property type="match status" value="1"/>
</dbReference>
<reference evidence="5" key="1">
    <citation type="submission" date="2022-01" db="EMBL/GenBank/DDBJ databases">
        <authorList>
            <person name="Lagorce A."/>
        </authorList>
    </citation>
    <scope>NUCLEOTIDE SEQUENCE</scope>
    <source>
        <strain evidence="5">Th15_F1_A12</strain>
    </source>
</reference>
<dbReference type="InterPro" id="IPR009057">
    <property type="entry name" value="Homeodomain-like_sf"/>
</dbReference>
<dbReference type="GO" id="GO:0003700">
    <property type="term" value="F:DNA-binding transcription factor activity"/>
    <property type="evidence" value="ECO:0007669"/>
    <property type="project" value="TreeGrafter"/>
</dbReference>
<keyword evidence="1 2" id="KW-0238">DNA-binding</keyword>
<organism evidence="5 6">
    <name type="scientific">Vibrio jasicida</name>
    <dbReference type="NCBI Taxonomy" id="766224"/>
    <lineage>
        <taxon>Bacteria</taxon>
        <taxon>Pseudomonadati</taxon>
        <taxon>Pseudomonadota</taxon>
        <taxon>Gammaproteobacteria</taxon>
        <taxon>Vibrionales</taxon>
        <taxon>Vibrionaceae</taxon>
        <taxon>Vibrio</taxon>
    </lineage>
</organism>
<evidence type="ECO:0000259" key="4">
    <source>
        <dbReference type="PROSITE" id="PS50977"/>
    </source>
</evidence>
<dbReference type="InterPro" id="IPR050109">
    <property type="entry name" value="HTH-type_TetR-like_transc_reg"/>
</dbReference>
<keyword evidence="3" id="KW-0812">Transmembrane</keyword>
<dbReference type="AlphaFoldDB" id="A0AAU9QL03"/>
<keyword evidence="3" id="KW-0472">Membrane</keyword>
<evidence type="ECO:0000256" key="2">
    <source>
        <dbReference type="PROSITE-ProRule" id="PRU00335"/>
    </source>
</evidence>